<dbReference type="PANTHER" id="PTHR36709">
    <property type="entry name" value="OS02G0604100 PROTEIN"/>
    <property type="match status" value="1"/>
</dbReference>
<keyword evidence="2" id="KW-1185">Reference proteome</keyword>
<comment type="caution">
    <text evidence="1">The sequence shown here is derived from an EMBL/GenBank/DDBJ whole genome shotgun (WGS) entry which is preliminary data.</text>
</comment>
<dbReference type="PANTHER" id="PTHR36709:SF1">
    <property type="entry name" value="OS02G0604100 PROTEIN"/>
    <property type="match status" value="1"/>
</dbReference>
<evidence type="ECO:0000313" key="2">
    <source>
        <dbReference type="Proteomes" id="UP000828251"/>
    </source>
</evidence>
<accession>A0A9D3W7I7</accession>
<organism evidence="1 2">
    <name type="scientific">Gossypium stocksii</name>
    <dbReference type="NCBI Taxonomy" id="47602"/>
    <lineage>
        <taxon>Eukaryota</taxon>
        <taxon>Viridiplantae</taxon>
        <taxon>Streptophyta</taxon>
        <taxon>Embryophyta</taxon>
        <taxon>Tracheophyta</taxon>
        <taxon>Spermatophyta</taxon>
        <taxon>Magnoliopsida</taxon>
        <taxon>eudicotyledons</taxon>
        <taxon>Gunneridae</taxon>
        <taxon>Pentapetalae</taxon>
        <taxon>rosids</taxon>
        <taxon>malvids</taxon>
        <taxon>Malvales</taxon>
        <taxon>Malvaceae</taxon>
        <taxon>Malvoideae</taxon>
        <taxon>Gossypium</taxon>
    </lineage>
</organism>
<sequence>MVQKQKRAKIAERKRLIHVGPATKKLKNKSQSLSVSGKCKRKLLKKMVQGLEQKEVIEKGLVTIEDVEIVAAEGYIYMKMSDGLFLFAFAPFIRVLDPITSCCWSGSKCMPTVG</sequence>
<dbReference type="AlphaFoldDB" id="A0A9D3W7I7"/>
<dbReference type="EMBL" id="JAIQCV010000003">
    <property type="protein sequence ID" value="KAH1114098.1"/>
    <property type="molecule type" value="Genomic_DNA"/>
</dbReference>
<gene>
    <name evidence="1" type="ORF">J1N35_007476</name>
</gene>
<dbReference type="OrthoDB" id="775892at2759"/>
<name>A0A9D3W7I7_9ROSI</name>
<protein>
    <submittedName>
        <fullName evidence="1">Uncharacterized protein</fullName>
    </submittedName>
</protein>
<reference evidence="1 2" key="1">
    <citation type="journal article" date="2021" name="Plant Biotechnol. J.">
        <title>Multi-omics assisted identification of the key and species-specific regulatory components of drought-tolerant mechanisms in Gossypium stocksii.</title>
        <authorList>
            <person name="Yu D."/>
            <person name="Ke L."/>
            <person name="Zhang D."/>
            <person name="Wu Y."/>
            <person name="Sun Y."/>
            <person name="Mei J."/>
            <person name="Sun J."/>
            <person name="Sun Y."/>
        </authorList>
    </citation>
    <scope>NUCLEOTIDE SEQUENCE [LARGE SCALE GENOMIC DNA]</scope>
    <source>
        <strain evidence="2">cv. E1</strain>
        <tissue evidence="1">Leaf</tissue>
    </source>
</reference>
<dbReference type="Proteomes" id="UP000828251">
    <property type="component" value="Unassembled WGS sequence"/>
</dbReference>
<proteinExistence type="predicted"/>
<evidence type="ECO:0000313" key="1">
    <source>
        <dbReference type="EMBL" id="KAH1114098.1"/>
    </source>
</evidence>